<name>A0A8T9IE46_SALET</name>
<reference evidence="2" key="1">
    <citation type="submission" date="2022-03" db="EMBL/GenBank/DDBJ databases">
        <title>Genome Sequence of a New Salmonella enterica Strain (Salmonella Abeokuta) isolated from Poultry Feed in Nigeria.</title>
        <authorList>
            <person name="Fagbamila I."/>
            <person name="Barco L."/>
            <person name="Monorella C."/>
            <person name="Beld M.V.D."/>
            <person name="Mooijman K."/>
            <person name="Hernandez-Segura A."/>
            <person name="Orsini M."/>
            <person name="Ajayi O."/>
            <person name="Ngulukun S."/>
            <person name="Jambalang A.-R."/>
            <person name="Sati N."/>
            <person name="Emmennaa P."/>
            <person name="Ankeli P."/>
            <person name="Muhammad M."/>
        </authorList>
    </citation>
    <scope>NUCLEOTIDE SEQUENCE</scope>
    <source>
        <strain evidence="2">OG19FER4</strain>
    </source>
</reference>
<evidence type="ECO:0000313" key="2">
    <source>
        <dbReference type="EMBL" id="UNO32310.1"/>
    </source>
</evidence>
<sequence length="137" mass="15221">MNTMKRKDYNKLSKVEKKAFKKAGGKVKDSLLVNILAIFILICIFGGIARCSSKPKEKSEPMPWDASESACLTLAKQKDTSLFDLSVESSKSLKKGGYKITVRVEQDKARADLGVVCYTKEDGTITNVDTILLKKKR</sequence>
<dbReference type="RefSeq" id="WP_242105155.1">
    <property type="nucleotide sequence ID" value="NZ_CP093445.1"/>
</dbReference>
<keyword evidence="1" id="KW-0812">Transmembrane</keyword>
<gene>
    <name evidence="2" type="ORF">MOV10_14300</name>
</gene>
<proteinExistence type="predicted"/>
<dbReference type="EMBL" id="CP093445">
    <property type="protein sequence ID" value="UNO32310.1"/>
    <property type="molecule type" value="Genomic_DNA"/>
</dbReference>
<keyword evidence="1" id="KW-1133">Transmembrane helix</keyword>
<evidence type="ECO:0000256" key="1">
    <source>
        <dbReference type="SAM" id="Phobius"/>
    </source>
</evidence>
<dbReference type="AlphaFoldDB" id="A0A8T9IE46"/>
<feature type="transmembrane region" description="Helical" evidence="1">
    <location>
        <begin position="31"/>
        <end position="49"/>
    </location>
</feature>
<keyword evidence="1" id="KW-0472">Membrane</keyword>
<organism evidence="2">
    <name type="scientific">Salmonella enterica subsp. enterica serovar Abeokuta</name>
    <dbReference type="NCBI Taxonomy" id="2926665"/>
    <lineage>
        <taxon>Bacteria</taxon>
        <taxon>Pseudomonadati</taxon>
        <taxon>Pseudomonadota</taxon>
        <taxon>Gammaproteobacteria</taxon>
        <taxon>Enterobacterales</taxon>
        <taxon>Enterobacteriaceae</taxon>
        <taxon>Salmonella</taxon>
    </lineage>
</organism>
<protein>
    <submittedName>
        <fullName evidence="2">Uncharacterized protein</fullName>
    </submittedName>
</protein>
<accession>A0A8T9IE46</accession>